<evidence type="ECO:0000259" key="1">
    <source>
        <dbReference type="Pfam" id="PF01850"/>
    </source>
</evidence>
<dbReference type="InterPro" id="IPR039018">
    <property type="entry name" value="VapC20-like"/>
</dbReference>
<organism evidence="2 3">
    <name type="scientific">Halogeometricum rufum</name>
    <dbReference type="NCBI Taxonomy" id="553469"/>
    <lineage>
        <taxon>Archaea</taxon>
        <taxon>Methanobacteriati</taxon>
        <taxon>Methanobacteriota</taxon>
        <taxon>Stenosarchaea group</taxon>
        <taxon>Halobacteria</taxon>
        <taxon>Halobacteriales</taxon>
        <taxon>Haloferacaceae</taxon>
        <taxon>Halogeometricum</taxon>
    </lineage>
</organism>
<feature type="domain" description="PIN" evidence="1">
    <location>
        <begin position="3"/>
        <end position="132"/>
    </location>
</feature>
<dbReference type="PANTHER" id="PTHR42188">
    <property type="entry name" value="23S RRNA-SPECIFIC ENDONUCLEASE VAPC20"/>
    <property type="match status" value="1"/>
</dbReference>
<gene>
    <name evidence="2" type="ORF">SAMN04487947_3655</name>
</gene>
<accession>A0A1I6ISE0</accession>
<sequence length="141" mass="15615">MSVFVDTGVFFAHHDRSASRHEDARALVDAILDGEYGHPYTSDYVYDETVTLTRRRTGSFEAAKNVGDRILGRGRFPEVFETVVVDGGLFRQSVAAFERYDDQDLSFTDAATLAVCDARGVDCVASFDDDFDGLVERVESA</sequence>
<name>A0A1I6ISE0_9EURY</name>
<dbReference type="AlphaFoldDB" id="A0A1I6ISE0"/>
<dbReference type="PANTHER" id="PTHR42188:SF1">
    <property type="entry name" value="23S RRNA-SPECIFIC ENDONUCLEASE VAPC20"/>
    <property type="match status" value="1"/>
</dbReference>
<dbReference type="EMBL" id="FOYT01000004">
    <property type="protein sequence ID" value="SFR69643.1"/>
    <property type="molecule type" value="Genomic_DNA"/>
</dbReference>
<dbReference type="GO" id="GO:0004521">
    <property type="term" value="F:RNA endonuclease activity"/>
    <property type="evidence" value="ECO:0007669"/>
    <property type="project" value="InterPro"/>
</dbReference>
<dbReference type="RefSeq" id="WP_089810310.1">
    <property type="nucleotide sequence ID" value="NZ_FOYT01000004.1"/>
</dbReference>
<keyword evidence="3" id="KW-1185">Reference proteome</keyword>
<dbReference type="InterPro" id="IPR029060">
    <property type="entry name" value="PIN-like_dom_sf"/>
</dbReference>
<dbReference type="Gene3D" id="3.40.50.1010">
    <property type="entry name" value="5'-nuclease"/>
    <property type="match status" value="1"/>
</dbReference>
<proteinExistence type="predicted"/>
<dbReference type="SUPFAM" id="SSF88723">
    <property type="entry name" value="PIN domain-like"/>
    <property type="match status" value="1"/>
</dbReference>
<dbReference type="GO" id="GO:0016075">
    <property type="term" value="P:rRNA catabolic process"/>
    <property type="evidence" value="ECO:0007669"/>
    <property type="project" value="TreeGrafter"/>
</dbReference>
<evidence type="ECO:0000313" key="2">
    <source>
        <dbReference type="EMBL" id="SFR69643.1"/>
    </source>
</evidence>
<dbReference type="Pfam" id="PF01850">
    <property type="entry name" value="PIN"/>
    <property type="match status" value="1"/>
</dbReference>
<dbReference type="Proteomes" id="UP000198531">
    <property type="component" value="Unassembled WGS sequence"/>
</dbReference>
<dbReference type="InterPro" id="IPR002716">
    <property type="entry name" value="PIN_dom"/>
</dbReference>
<evidence type="ECO:0000313" key="3">
    <source>
        <dbReference type="Proteomes" id="UP000198531"/>
    </source>
</evidence>
<dbReference type="OrthoDB" id="198094at2157"/>
<reference evidence="3" key="1">
    <citation type="submission" date="2016-10" db="EMBL/GenBank/DDBJ databases">
        <authorList>
            <person name="Varghese N."/>
            <person name="Submissions S."/>
        </authorList>
    </citation>
    <scope>NUCLEOTIDE SEQUENCE [LARGE SCALE GENOMIC DNA]</scope>
    <source>
        <strain evidence="3">CGMCC 1.7736</strain>
    </source>
</reference>
<dbReference type="STRING" id="553469.SAMN04487947_3655"/>
<protein>
    <recommendedName>
        <fullName evidence="1">PIN domain-containing protein</fullName>
    </recommendedName>
</protein>